<dbReference type="EMBL" id="GEDG01039019">
    <property type="protein sequence ID" value="JAP07315.1"/>
    <property type="molecule type" value="Transcribed_RNA"/>
</dbReference>
<sequence length="64" mass="7874">KLFGKHIKRPLSIRYHCSTNKYCFRNFLWEKLQGIGNTRTSNTVTYQNYLFILRQVFQIINQWF</sequence>
<evidence type="ECO:0000313" key="1">
    <source>
        <dbReference type="EMBL" id="JAP07315.1"/>
    </source>
</evidence>
<feature type="non-terminal residue" evidence="1">
    <location>
        <position position="1"/>
    </location>
</feature>
<reference evidence="1" key="1">
    <citation type="submission" date="2015-12" db="EMBL/GenBank/DDBJ databases">
        <title>Gene expression during late stages of embryo sac development: a critical building block for successful pollen-pistil interactions.</title>
        <authorList>
            <person name="Liu Y."/>
            <person name="Joly V."/>
            <person name="Sabar M."/>
            <person name="Matton D.P."/>
        </authorList>
    </citation>
    <scope>NUCLEOTIDE SEQUENCE</scope>
</reference>
<name>A0A0V0GH39_SOLCH</name>
<dbReference type="AlphaFoldDB" id="A0A0V0GH39"/>
<proteinExistence type="predicted"/>
<organism evidence="1">
    <name type="scientific">Solanum chacoense</name>
    <name type="common">Chaco potato</name>
    <dbReference type="NCBI Taxonomy" id="4108"/>
    <lineage>
        <taxon>Eukaryota</taxon>
        <taxon>Viridiplantae</taxon>
        <taxon>Streptophyta</taxon>
        <taxon>Embryophyta</taxon>
        <taxon>Tracheophyta</taxon>
        <taxon>Spermatophyta</taxon>
        <taxon>Magnoliopsida</taxon>
        <taxon>eudicotyledons</taxon>
        <taxon>Gunneridae</taxon>
        <taxon>Pentapetalae</taxon>
        <taxon>asterids</taxon>
        <taxon>lamiids</taxon>
        <taxon>Solanales</taxon>
        <taxon>Solanaceae</taxon>
        <taxon>Solanoideae</taxon>
        <taxon>Solaneae</taxon>
        <taxon>Solanum</taxon>
    </lineage>
</organism>
<accession>A0A0V0GH39</accession>
<protein>
    <submittedName>
        <fullName evidence="1">Putative ovule protein</fullName>
    </submittedName>
</protein>